<dbReference type="PROSITE" id="PS51257">
    <property type="entry name" value="PROKAR_LIPOPROTEIN"/>
    <property type="match status" value="1"/>
</dbReference>
<dbReference type="InterPro" id="IPR011044">
    <property type="entry name" value="Quino_amine_DH_bsu"/>
</dbReference>
<feature type="signal peptide" evidence="2">
    <location>
        <begin position="1"/>
        <end position="30"/>
    </location>
</feature>
<dbReference type="SUPFAM" id="SSF50969">
    <property type="entry name" value="YVTN repeat-like/Quinoprotein amine dehydrogenase"/>
    <property type="match status" value="1"/>
</dbReference>
<feature type="region of interest" description="Disordered" evidence="1">
    <location>
        <begin position="29"/>
        <end position="56"/>
    </location>
</feature>
<reference evidence="3 4" key="1">
    <citation type="submission" date="2019-06" db="EMBL/GenBank/DDBJ databases">
        <authorList>
            <person name="Livingstone P."/>
            <person name="Whitworth D."/>
        </authorList>
    </citation>
    <scope>NUCLEOTIDE SEQUENCE [LARGE SCALE GENOMIC DNA]</scope>
    <source>
        <strain evidence="3 4">AM401</strain>
    </source>
</reference>
<evidence type="ECO:0008006" key="5">
    <source>
        <dbReference type="Google" id="ProtNLM"/>
    </source>
</evidence>
<keyword evidence="2" id="KW-0732">Signal</keyword>
<comment type="caution">
    <text evidence="3">The sequence shown here is derived from an EMBL/GenBank/DDBJ whole genome shotgun (WGS) entry which is preliminary data.</text>
</comment>
<dbReference type="OrthoDB" id="8375at2"/>
<dbReference type="InterPro" id="IPR013211">
    <property type="entry name" value="LVIVD"/>
</dbReference>
<dbReference type="RefSeq" id="WP_141641227.1">
    <property type="nucleotide sequence ID" value="NZ_VIFM01000012.1"/>
</dbReference>
<protein>
    <recommendedName>
        <fullName evidence="5">Lipoprotein</fullName>
    </recommendedName>
</protein>
<feature type="compositionally biased region" description="Low complexity" evidence="1">
    <location>
        <begin position="34"/>
        <end position="46"/>
    </location>
</feature>
<proteinExistence type="predicted"/>
<dbReference type="EMBL" id="VIFM01000012">
    <property type="protein sequence ID" value="TQF17133.1"/>
    <property type="molecule type" value="Genomic_DNA"/>
</dbReference>
<evidence type="ECO:0000313" key="4">
    <source>
        <dbReference type="Proteomes" id="UP000315369"/>
    </source>
</evidence>
<evidence type="ECO:0000256" key="2">
    <source>
        <dbReference type="SAM" id="SignalP"/>
    </source>
</evidence>
<organism evidence="3 4">
    <name type="scientific">Myxococcus llanfairpwllgwyngyllgogerychwyrndrobwllllantysiliogogogochensis</name>
    <dbReference type="NCBI Taxonomy" id="2590453"/>
    <lineage>
        <taxon>Bacteria</taxon>
        <taxon>Pseudomonadati</taxon>
        <taxon>Myxococcota</taxon>
        <taxon>Myxococcia</taxon>
        <taxon>Myxococcales</taxon>
        <taxon>Cystobacterineae</taxon>
        <taxon>Myxococcaceae</taxon>
        <taxon>Myxococcus</taxon>
    </lineage>
</organism>
<dbReference type="Pfam" id="PF08309">
    <property type="entry name" value="LVIVD"/>
    <property type="match status" value="2"/>
</dbReference>
<evidence type="ECO:0000313" key="3">
    <source>
        <dbReference type="EMBL" id="TQF17133.1"/>
    </source>
</evidence>
<feature type="chain" id="PRO_5022121787" description="Lipoprotein" evidence="2">
    <location>
        <begin position="31"/>
        <end position="561"/>
    </location>
</feature>
<dbReference type="Proteomes" id="UP000315369">
    <property type="component" value="Unassembled WGS sequence"/>
</dbReference>
<evidence type="ECO:0000256" key="1">
    <source>
        <dbReference type="SAM" id="MobiDB-lite"/>
    </source>
</evidence>
<gene>
    <name evidence="3" type="ORF">FJV41_04930</name>
</gene>
<keyword evidence="4" id="KW-1185">Reference proteome</keyword>
<accession>A0A540X779</accession>
<name>A0A540X779_9BACT</name>
<dbReference type="AlphaFoldDB" id="A0A540X779"/>
<sequence>MKTLSLSLGAWRSLCVLLPALLSACGGSSAPGVDAGPQPDDAGTPDAGPPPWDGTATALEDLGDWVDTGRYDACQFVNPESLDPLLCESLTAFDSSSCSAQELSGVEGRGIYQVNLRGEMRVRANRPTTTTVSRSAISIGLHDDGTPDALGSGPVIARVTEGGTFFLTGRRALATPEGDIITTASFAGCHVPSPGVITGCYVSCSSDARFGKTLGTFVAHRMSWAAGEGESSGGLSLMSEAATSVGRPADLFVAKEHAYVVSLDGPPRVGGLTVFDVRDRRNPILKKTVSLAGDTSWNGVWARGDALYIASNSSGLVIFDISDPANPVFVRRAEGPHTVHTVLVDADRLYANAPGTGTYVYDVSKPLEPTLLQIVTPTPGGFSSGPHDVFAYQGRLYISNAESGFSIMDITDLNDVRHLGDYFRPDAISYAHHSAVGTFAGRTIAFEGGEFNGSHVRVLDVTDPANIVLIGTHRMRPVVSMHNLLLRGQLLYVAWYHEGLRVLDVSNPTQPRQVAHFNTFRETDPGRSHGVFEGNYGVRIPGDGYVYLVDSVRGLVIVNEL</sequence>